<gene>
    <name evidence="1" type="ORF">E6K73_13570</name>
</gene>
<dbReference type="Proteomes" id="UP000320184">
    <property type="component" value="Unassembled WGS sequence"/>
</dbReference>
<dbReference type="AlphaFoldDB" id="A0A538S852"/>
<evidence type="ECO:0008006" key="3">
    <source>
        <dbReference type="Google" id="ProtNLM"/>
    </source>
</evidence>
<comment type="caution">
    <text evidence="1">The sequence shown here is derived from an EMBL/GenBank/DDBJ whole genome shotgun (WGS) entry which is preliminary data.</text>
</comment>
<evidence type="ECO:0000313" key="2">
    <source>
        <dbReference type="Proteomes" id="UP000320184"/>
    </source>
</evidence>
<dbReference type="EMBL" id="VBOT01000180">
    <property type="protein sequence ID" value="TMQ47506.1"/>
    <property type="molecule type" value="Genomic_DNA"/>
</dbReference>
<organism evidence="1 2">
    <name type="scientific">Eiseniibacteriota bacterium</name>
    <dbReference type="NCBI Taxonomy" id="2212470"/>
    <lineage>
        <taxon>Bacteria</taxon>
        <taxon>Candidatus Eiseniibacteriota</taxon>
    </lineage>
</organism>
<proteinExistence type="predicted"/>
<accession>A0A538S852</accession>
<evidence type="ECO:0000313" key="1">
    <source>
        <dbReference type="EMBL" id="TMQ47506.1"/>
    </source>
</evidence>
<protein>
    <recommendedName>
        <fullName evidence="3">Lipocalin-like domain-containing protein</fullName>
    </recommendedName>
</protein>
<name>A0A538S852_UNCEI</name>
<sequence>MLLAPLTLATPVKKAATTGPHIAGTYQLIYRMLPDGKAMTGQDIQGMMTYTATCRNLNVHWAEADGKAVSISYICGYEFKNGEYCEHPMYWMQNNLGEPGLKYDVPANKGDCTKVTVNGKKTTFALSGEPPVVTFEGDSLTAVAEGQFVDHWAKVK</sequence>
<reference evidence="1 2" key="1">
    <citation type="journal article" date="2019" name="Nat. Microbiol.">
        <title>Mediterranean grassland soil C-N compound turnover is dependent on rainfall and depth, and is mediated by genomically divergent microorganisms.</title>
        <authorList>
            <person name="Diamond S."/>
            <person name="Andeer P.F."/>
            <person name="Li Z."/>
            <person name="Crits-Christoph A."/>
            <person name="Burstein D."/>
            <person name="Anantharaman K."/>
            <person name="Lane K.R."/>
            <person name="Thomas B.C."/>
            <person name="Pan C."/>
            <person name="Northen T.R."/>
            <person name="Banfield J.F."/>
        </authorList>
    </citation>
    <scope>NUCLEOTIDE SEQUENCE [LARGE SCALE GENOMIC DNA]</scope>
    <source>
        <strain evidence="1">WS_3</strain>
    </source>
</reference>